<dbReference type="EMBL" id="JAVRBK010000005">
    <property type="protein sequence ID" value="KAK5643812.1"/>
    <property type="molecule type" value="Genomic_DNA"/>
</dbReference>
<dbReference type="AlphaFoldDB" id="A0AAN7VA32"/>
<dbReference type="InterPro" id="IPR018499">
    <property type="entry name" value="Tetraspanin/Peripherin"/>
</dbReference>
<keyword evidence="7" id="KW-1185">Reference proteome</keyword>
<gene>
    <name evidence="6" type="ORF">RI129_007657</name>
</gene>
<comment type="subcellular location">
    <subcellularLocation>
        <location evidence="1">Membrane</location>
        <topology evidence="1">Multi-pass membrane protein</topology>
    </subcellularLocation>
</comment>
<name>A0AAN7VA32_9COLE</name>
<organism evidence="6 7">
    <name type="scientific">Pyrocoelia pectoralis</name>
    <dbReference type="NCBI Taxonomy" id="417401"/>
    <lineage>
        <taxon>Eukaryota</taxon>
        <taxon>Metazoa</taxon>
        <taxon>Ecdysozoa</taxon>
        <taxon>Arthropoda</taxon>
        <taxon>Hexapoda</taxon>
        <taxon>Insecta</taxon>
        <taxon>Pterygota</taxon>
        <taxon>Neoptera</taxon>
        <taxon>Endopterygota</taxon>
        <taxon>Coleoptera</taxon>
        <taxon>Polyphaga</taxon>
        <taxon>Elateriformia</taxon>
        <taxon>Elateroidea</taxon>
        <taxon>Lampyridae</taxon>
        <taxon>Lampyrinae</taxon>
        <taxon>Pyrocoelia</taxon>
    </lineage>
</organism>
<dbReference type="Pfam" id="PF00335">
    <property type="entry name" value="Tetraspanin"/>
    <property type="match status" value="1"/>
</dbReference>
<comment type="caution">
    <text evidence="6">The sequence shown here is derived from an EMBL/GenBank/DDBJ whole genome shotgun (WGS) entry which is preliminary data.</text>
</comment>
<keyword evidence="2 5" id="KW-0812">Transmembrane</keyword>
<feature type="transmembrane region" description="Helical" evidence="5">
    <location>
        <begin position="106"/>
        <end position="129"/>
    </location>
</feature>
<sequence>MLEWGKEFFSLQNKDVTHITCGTLAANVLIIIYSINLFFSAIEIRRTVGDYINMVTEKDGNNLSNFLVIVAILSLPSNALSVYLLYISLTSDMSKKFQIGNLMYSLPFVFLGAVCSMSIICVMVLTHIYSQHVALHDGIAEAMNNYSSNSEFKTTVDKLQLQFDCCGSKHYNEWYNIVWYDSNLNSKKNSYQQSTPFSCCSKRSTYICIHHNIESGSLPYRYSHDLNFSISPFGCTTAIQQKKKSTGWNVIGHIFLLILLQVST</sequence>
<evidence type="ECO:0000313" key="7">
    <source>
        <dbReference type="Proteomes" id="UP001329430"/>
    </source>
</evidence>
<dbReference type="SUPFAM" id="SSF48652">
    <property type="entry name" value="Tetraspanin"/>
    <property type="match status" value="1"/>
</dbReference>
<reference evidence="6 7" key="1">
    <citation type="journal article" date="2024" name="Insects">
        <title>An Improved Chromosome-Level Genome Assembly of the Firefly Pyrocoelia pectoralis.</title>
        <authorList>
            <person name="Fu X."/>
            <person name="Meyer-Rochow V.B."/>
            <person name="Ballantyne L."/>
            <person name="Zhu X."/>
        </authorList>
    </citation>
    <scope>NUCLEOTIDE SEQUENCE [LARGE SCALE GENOMIC DNA]</scope>
    <source>
        <strain evidence="6">XCY_ONT2</strain>
    </source>
</reference>
<keyword evidence="3 5" id="KW-1133">Transmembrane helix</keyword>
<evidence type="ECO:0000313" key="6">
    <source>
        <dbReference type="EMBL" id="KAK5643812.1"/>
    </source>
</evidence>
<evidence type="ECO:0000256" key="3">
    <source>
        <dbReference type="ARBA" id="ARBA00022989"/>
    </source>
</evidence>
<evidence type="ECO:0000256" key="4">
    <source>
        <dbReference type="ARBA" id="ARBA00023136"/>
    </source>
</evidence>
<keyword evidence="4 5" id="KW-0472">Membrane</keyword>
<dbReference type="Proteomes" id="UP001329430">
    <property type="component" value="Chromosome 5"/>
</dbReference>
<dbReference type="InterPro" id="IPR008952">
    <property type="entry name" value="Tetraspanin_EC2_sf"/>
</dbReference>
<feature type="transmembrane region" description="Helical" evidence="5">
    <location>
        <begin position="16"/>
        <end position="42"/>
    </location>
</feature>
<protein>
    <recommendedName>
        <fullName evidence="8">Tetraspanin</fullName>
    </recommendedName>
</protein>
<dbReference type="GO" id="GO:0016020">
    <property type="term" value="C:membrane"/>
    <property type="evidence" value="ECO:0007669"/>
    <property type="project" value="UniProtKB-SubCell"/>
</dbReference>
<feature type="transmembrane region" description="Helical" evidence="5">
    <location>
        <begin position="246"/>
        <end position="263"/>
    </location>
</feature>
<feature type="transmembrane region" description="Helical" evidence="5">
    <location>
        <begin position="63"/>
        <end position="86"/>
    </location>
</feature>
<proteinExistence type="predicted"/>
<evidence type="ECO:0008006" key="8">
    <source>
        <dbReference type="Google" id="ProtNLM"/>
    </source>
</evidence>
<accession>A0AAN7VA32</accession>
<dbReference type="Gene3D" id="1.10.1450.10">
    <property type="entry name" value="Tetraspanin"/>
    <property type="match status" value="1"/>
</dbReference>
<evidence type="ECO:0000256" key="1">
    <source>
        <dbReference type="ARBA" id="ARBA00004141"/>
    </source>
</evidence>
<evidence type="ECO:0000256" key="2">
    <source>
        <dbReference type="ARBA" id="ARBA00022692"/>
    </source>
</evidence>
<evidence type="ECO:0000256" key="5">
    <source>
        <dbReference type="SAM" id="Phobius"/>
    </source>
</evidence>